<comment type="catalytic activity">
    <reaction evidence="1 6">
        <text>[protein]-peptidylproline (omega=180) = [protein]-peptidylproline (omega=0)</text>
        <dbReference type="Rhea" id="RHEA:16237"/>
        <dbReference type="Rhea" id="RHEA-COMP:10747"/>
        <dbReference type="Rhea" id="RHEA-COMP:10748"/>
        <dbReference type="ChEBI" id="CHEBI:83833"/>
        <dbReference type="ChEBI" id="CHEBI:83834"/>
        <dbReference type="EC" id="5.2.1.8"/>
    </reaction>
</comment>
<dbReference type="PROSITE" id="PS50198">
    <property type="entry name" value="PPIC_PPIASE_2"/>
    <property type="match status" value="1"/>
</dbReference>
<dbReference type="AlphaFoldDB" id="A0A9P4NTQ5"/>
<dbReference type="Pfam" id="PF13616">
    <property type="entry name" value="Rotamase_3"/>
    <property type="match status" value="1"/>
</dbReference>
<gene>
    <name evidence="9" type="ORF">EJ08DRAFT_677893</name>
</gene>
<evidence type="ECO:0000313" key="9">
    <source>
        <dbReference type="EMBL" id="KAF2432025.1"/>
    </source>
</evidence>
<evidence type="ECO:0000256" key="4">
    <source>
        <dbReference type="ARBA" id="ARBA00023235"/>
    </source>
</evidence>
<dbReference type="OrthoDB" id="1911748at2759"/>
<reference evidence="9" key="1">
    <citation type="journal article" date="2020" name="Stud. Mycol.">
        <title>101 Dothideomycetes genomes: a test case for predicting lifestyles and emergence of pathogens.</title>
        <authorList>
            <person name="Haridas S."/>
            <person name="Albert R."/>
            <person name="Binder M."/>
            <person name="Bloem J."/>
            <person name="Labutti K."/>
            <person name="Salamov A."/>
            <person name="Andreopoulos B."/>
            <person name="Baker S."/>
            <person name="Barry K."/>
            <person name="Bills G."/>
            <person name="Bluhm B."/>
            <person name="Cannon C."/>
            <person name="Castanera R."/>
            <person name="Culley D."/>
            <person name="Daum C."/>
            <person name="Ezra D."/>
            <person name="Gonzalez J."/>
            <person name="Henrissat B."/>
            <person name="Kuo A."/>
            <person name="Liang C."/>
            <person name="Lipzen A."/>
            <person name="Lutzoni F."/>
            <person name="Magnuson J."/>
            <person name="Mondo S."/>
            <person name="Nolan M."/>
            <person name="Ohm R."/>
            <person name="Pangilinan J."/>
            <person name="Park H.-J."/>
            <person name="Ramirez L."/>
            <person name="Alfaro M."/>
            <person name="Sun H."/>
            <person name="Tritt A."/>
            <person name="Yoshinaga Y."/>
            <person name="Zwiers L.-H."/>
            <person name="Turgeon B."/>
            <person name="Goodwin S."/>
            <person name="Spatafora J."/>
            <person name="Crous P."/>
            <person name="Grigoriev I."/>
        </authorList>
    </citation>
    <scope>NUCLEOTIDE SEQUENCE</scope>
    <source>
        <strain evidence="9">CBS 130266</strain>
    </source>
</reference>
<name>A0A9P4NTQ5_9PEZI</name>
<sequence>MAPKKSAAGKDKGKAKDTAESSKDSKKGSGADKKLKPATSINVRHILCEKHSKKEEAVAKLNAGTKFDEVAREFSEDKARQGGSLGWKTRGSLIAEFEEAAYALEPSTTGNPKWAEVKTKEGYHVLMVEGRK</sequence>
<evidence type="ECO:0000256" key="2">
    <source>
        <dbReference type="ARBA" id="ARBA00010242"/>
    </source>
</evidence>
<dbReference type="Gene3D" id="3.10.50.40">
    <property type="match status" value="1"/>
</dbReference>
<dbReference type="EMBL" id="MU007028">
    <property type="protein sequence ID" value="KAF2432025.1"/>
    <property type="molecule type" value="Genomic_DNA"/>
</dbReference>
<comment type="similarity">
    <text evidence="2">Belongs to the PpiC/parvulin rotamase family. PIN4 subfamily.</text>
</comment>
<organism evidence="9 10">
    <name type="scientific">Tothia fuscella</name>
    <dbReference type="NCBI Taxonomy" id="1048955"/>
    <lineage>
        <taxon>Eukaryota</taxon>
        <taxon>Fungi</taxon>
        <taxon>Dikarya</taxon>
        <taxon>Ascomycota</taxon>
        <taxon>Pezizomycotina</taxon>
        <taxon>Dothideomycetes</taxon>
        <taxon>Pleosporomycetidae</taxon>
        <taxon>Venturiales</taxon>
        <taxon>Cylindrosympodiaceae</taxon>
        <taxon>Tothia</taxon>
    </lineage>
</organism>
<keyword evidence="3 5" id="KW-0697">Rotamase</keyword>
<feature type="region of interest" description="Disordered" evidence="7">
    <location>
        <begin position="1"/>
        <end position="37"/>
    </location>
</feature>
<evidence type="ECO:0000259" key="8">
    <source>
        <dbReference type="PROSITE" id="PS50198"/>
    </source>
</evidence>
<accession>A0A9P4NTQ5</accession>
<keyword evidence="10" id="KW-1185">Reference proteome</keyword>
<feature type="compositionally biased region" description="Basic and acidic residues" evidence="7">
    <location>
        <begin position="8"/>
        <end position="35"/>
    </location>
</feature>
<dbReference type="Proteomes" id="UP000800235">
    <property type="component" value="Unassembled WGS sequence"/>
</dbReference>
<feature type="domain" description="PpiC" evidence="8">
    <location>
        <begin position="38"/>
        <end position="130"/>
    </location>
</feature>
<dbReference type="GO" id="GO:0006364">
    <property type="term" value="P:rRNA processing"/>
    <property type="evidence" value="ECO:0007669"/>
    <property type="project" value="InterPro"/>
</dbReference>
<evidence type="ECO:0000256" key="6">
    <source>
        <dbReference type="RuleBase" id="RU363014"/>
    </source>
</evidence>
<proteinExistence type="inferred from homology"/>
<evidence type="ECO:0000256" key="7">
    <source>
        <dbReference type="SAM" id="MobiDB-lite"/>
    </source>
</evidence>
<evidence type="ECO:0000313" key="10">
    <source>
        <dbReference type="Proteomes" id="UP000800235"/>
    </source>
</evidence>
<dbReference type="InterPro" id="IPR046357">
    <property type="entry name" value="PPIase_dom_sf"/>
</dbReference>
<protein>
    <recommendedName>
        <fullName evidence="6">Peptidyl-prolyl cis-trans isomerase</fullName>
        <ecNumber evidence="6">5.2.1.8</ecNumber>
    </recommendedName>
</protein>
<dbReference type="InterPro" id="IPR043323">
    <property type="entry name" value="PIN4"/>
</dbReference>
<evidence type="ECO:0000256" key="3">
    <source>
        <dbReference type="ARBA" id="ARBA00023110"/>
    </source>
</evidence>
<dbReference type="GO" id="GO:0003677">
    <property type="term" value="F:DNA binding"/>
    <property type="evidence" value="ECO:0007669"/>
    <property type="project" value="InterPro"/>
</dbReference>
<dbReference type="EC" id="5.2.1.8" evidence="6"/>
<comment type="caution">
    <text evidence="9">The sequence shown here is derived from an EMBL/GenBank/DDBJ whole genome shotgun (WGS) entry which is preliminary data.</text>
</comment>
<dbReference type="SUPFAM" id="SSF54534">
    <property type="entry name" value="FKBP-like"/>
    <property type="match status" value="1"/>
</dbReference>
<keyword evidence="4 5" id="KW-0413">Isomerase</keyword>
<dbReference type="InterPro" id="IPR000297">
    <property type="entry name" value="PPIase_PpiC"/>
</dbReference>
<dbReference type="PANTHER" id="PTHR45995">
    <property type="match status" value="1"/>
</dbReference>
<evidence type="ECO:0000256" key="1">
    <source>
        <dbReference type="ARBA" id="ARBA00000971"/>
    </source>
</evidence>
<evidence type="ECO:0000256" key="5">
    <source>
        <dbReference type="PROSITE-ProRule" id="PRU00278"/>
    </source>
</evidence>
<dbReference type="GO" id="GO:0003755">
    <property type="term" value="F:peptidyl-prolyl cis-trans isomerase activity"/>
    <property type="evidence" value="ECO:0007669"/>
    <property type="project" value="UniProtKB-UniRule"/>
</dbReference>